<evidence type="ECO:0000256" key="6">
    <source>
        <dbReference type="ARBA" id="ARBA00022592"/>
    </source>
</evidence>
<dbReference type="SUPFAM" id="SSF109755">
    <property type="entry name" value="PhoU-like"/>
    <property type="match status" value="1"/>
</dbReference>
<dbReference type="FunFam" id="1.20.58.220:FF:000004">
    <property type="entry name" value="Phosphate-specific transport system accessory protein PhoU"/>
    <property type="match status" value="1"/>
</dbReference>
<dbReference type="GO" id="GO:0045936">
    <property type="term" value="P:negative regulation of phosphate metabolic process"/>
    <property type="evidence" value="ECO:0007669"/>
    <property type="project" value="InterPro"/>
</dbReference>
<proteinExistence type="inferred from homology"/>
<gene>
    <name evidence="10" type="ORF">PCE31106_01487</name>
</gene>
<evidence type="ECO:0000256" key="5">
    <source>
        <dbReference type="ARBA" id="ARBA00022490"/>
    </source>
</evidence>
<protein>
    <recommendedName>
        <fullName evidence="8">Phosphate-specific transport system accessory protein PhoU</fullName>
    </recommendedName>
</protein>
<comment type="subcellular location">
    <subcellularLocation>
        <location evidence="1 8">Cytoplasm</location>
    </subcellularLocation>
</comment>
<comment type="similarity">
    <text evidence="2 8">Belongs to the PhoU family.</text>
</comment>
<feature type="domain" description="PhoU" evidence="9">
    <location>
        <begin position="21"/>
        <end position="109"/>
    </location>
</feature>
<name>A0A5E4TKX9_9BURK</name>
<sequence length="237" mass="26543">MPDKHLSSQFDADLNLLSSKLLEMGGLVESQIAQAMHALDTFDMAIVDQVVEDEHRLNAMEIDIDEEVSNIIARRQPAARDLRLLMAVSKTVTNLERAGDEARKIAKRTRRIDTDSAARTINIAEIKLSGEMASHMLRRALDAFARLDTVAAAQIVQDDQAIDVEFRSFVRKLMSYMMEDPKSISVGLDYLSVAKAIERIGDHATNIAEFVVYVVEGTDVRHVSRKYPVREMPGSEE</sequence>
<dbReference type="NCBIfam" id="TIGR02135">
    <property type="entry name" value="phoU_full"/>
    <property type="match status" value="1"/>
</dbReference>
<accession>A0A5E4TKX9</accession>
<dbReference type="Proteomes" id="UP000384354">
    <property type="component" value="Unassembled WGS sequence"/>
</dbReference>
<keyword evidence="5 8" id="KW-0963">Cytoplasm</keyword>
<feature type="domain" description="PhoU" evidence="9">
    <location>
        <begin position="130"/>
        <end position="211"/>
    </location>
</feature>
<evidence type="ECO:0000256" key="3">
    <source>
        <dbReference type="ARBA" id="ARBA00011738"/>
    </source>
</evidence>
<dbReference type="EMBL" id="CABPSL010000004">
    <property type="protein sequence ID" value="VVD88505.1"/>
    <property type="molecule type" value="Genomic_DNA"/>
</dbReference>
<dbReference type="PIRSF" id="PIRSF003107">
    <property type="entry name" value="PhoU"/>
    <property type="match status" value="1"/>
</dbReference>
<dbReference type="PANTHER" id="PTHR42930:SF3">
    <property type="entry name" value="PHOSPHATE-SPECIFIC TRANSPORT SYSTEM ACCESSORY PROTEIN PHOU"/>
    <property type="match status" value="1"/>
</dbReference>
<reference evidence="10 11" key="1">
    <citation type="submission" date="2019-08" db="EMBL/GenBank/DDBJ databases">
        <authorList>
            <person name="Peeters C."/>
        </authorList>
    </citation>
    <scope>NUCLEOTIDE SEQUENCE [LARGE SCALE GENOMIC DNA]</scope>
    <source>
        <strain evidence="10 11">LMG 31106</strain>
    </source>
</reference>
<evidence type="ECO:0000256" key="7">
    <source>
        <dbReference type="ARBA" id="ARBA00056181"/>
    </source>
</evidence>
<organism evidence="10 11">
    <name type="scientific">Pandoraea cepalis</name>
    <dbReference type="NCBI Taxonomy" id="2508294"/>
    <lineage>
        <taxon>Bacteria</taxon>
        <taxon>Pseudomonadati</taxon>
        <taxon>Pseudomonadota</taxon>
        <taxon>Betaproteobacteria</taxon>
        <taxon>Burkholderiales</taxon>
        <taxon>Burkholderiaceae</taxon>
        <taxon>Pandoraea</taxon>
    </lineage>
</organism>
<evidence type="ECO:0000256" key="1">
    <source>
        <dbReference type="ARBA" id="ARBA00004496"/>
    </source>
</evidence>
<dbReference type="RefSeq" id="WP_150562890.1">
    <property type="nucleotide sequence ID" value="NZ_CABPSL010000004.1"/>
</dbReference>
<evidence type="ECO:0000259" key="9">
    <source>
        <dbReference type="Pfam" id="PF01895"/>
    </source>
</evidence>
<dbReference type="Pfam" id="PF01895">
    <property type="entry name" value="PhoU"/>
    <property type="match status" value="2"/>
</dbReference>
<dbReference type="GO" id="GO:0006817">
    <property type="term" value="P:phosphate ion transport"/>
    <property type="evidence" value="ECO:0007669"/>
    <property type="project" value="UniProtKB-KW"/>
</dbReference>
<dbReference type="InterPro" id="IPR028366">
    <property type="entry name" value="PhoU"/>
</dbReference>
<dbReference type="GO" id="GO:0030643">
    <property type="term" value="P:intracellular phosphate ion homeostasis"/>
    <property type="evidence" value="ECO:0007669"/>
    <property type="project" value="InterPro"/>
</dbReference>
<keyword evidence="6 8" id="KW-0592">Phosphate transport</keyword>
<dbReference type="PANTHER" id="PTHR42930">
    <property type="entry name" value="PHOSPHATE-SPECIFIC TRANSPORT SYSTEM ACCESSORY PROTEIN PHOU"/>
    <property type="match status" value="1"/>
</dbReference>
<evidence type="ECO:0000256" key="8">
    <source>
        <dbReference type="PIRNR" id="PIRNR003107"/>
    </source>
</evidence>
<comment type="function">
    <text evidence="7 8">Plays a role in the regulation of phosphate uptake.</text>
</comment>
<dbReference type="GO" id="GO:0005737">
    <property type="term" value="C:cytoplasm"/>
    <property type="evidence" value="ECO:0007669"/>
    <property type="project" value="UniProtKB-SubCell"/>
</dbReference>
<dbReference type="InterPro" id="IPR038078">
    <property type="entry name" value="PhoU-like_sf"/>
</dbReference>
<dbReference type="InterPro" id="IPR026022">
    <property type="entry name" value="PhoU_dom"/>
</dbReference>
<evidence type="ECO:0000256" key="4">
    <source>
        <dbReference type="ARBA" id="ARBA00022448"/>
    </source>
</evidence>
<dbReference type="AlphaFoldDB" id="A0A5E4TKX9"/>
<evidence type="ECO:0000313" key="10">
    <source>
        <dbReference type="EMBL" id="VVD88505.1"/>
    </source>
</evidence>
<keyword evidence="4 8" id="KW-0813">Transport</keyword>
<dbReference type="OrthoDB" id="9814256at2"/>
<evidence type="ECO:0000256" key="2">
    <source>
        <dbReference type="ARBA" id="ARBA00008107"/>
    </source>
</evidence>
<comment type="subunit">
    <text evidence="3 8">Homodimer.</text>
</comment>
<evidence type="ECO:0000313" key="11">
    <source>
        <dbReference type="Proteomes" id="UP000384354"/>
    </source>
</evidence>
<dbReference type="Gene3D" id="1.20.58.220">
    <property type="entry name" value="Phosphate transport system protein phou homolog 2, domain 2"/>
    <property type="match status" value="1"/>
</dbReference>